<dbReference type="InterPro" id="IPR018531">
    <property type="entry name" value="DUF1993"/>
</dbReference>
<gene>
    <name evidence="1" type="ORF">C2L65_35555</name>
</gene>
<evidence type="ECO:0000313" key="2">
    <source>
        <dbReference type="Proteomes" id="UP000243502"/>
    </source>
</evidence>
<dbReference type="PANTHER" id="PTHR36922">
    <property type="entry name" value="BLL2446 PROTEIN"/>
    <property type="match status" value="1"/>
</dbReference>
<dbReference type="InterPro" id="IPR034660">
    <property type="entry name" value="DinB/YfiT-like"/>
</dbReference>
<proteinExistence type="predicted"/>
<protein>
    <submittedName>
        <fullName evidence="1">DUF1993 domain-containing protein</fullName>
    </submittedName>
</protein>
<evidence type="ECO:0000313" key="1">
    <source>
        <dbReference type="EMBL" id="AUT64930.1"/>
    </source>
</evidence>
<dbReference type="RefSeq" id="WP_042309648.1">
    <property type="nucleotide sequence ID" value="NZ_CP026113.1"/>
</dbReference>
<reference evidence="1 2" key="1">
    <citation type="submission" date="2018-01" db="EMBL/GenBank/DDBJ databases">
        <title>Species boundaries and ecological features among Paraburkholderia terrae DSMZ17804T, P. hospita DSMZ17164T and P. caribensis DSMZ13236T.</title>
        <authorList>
            <person name="Pratama A.A."/>
        </authorList>
    </citation>
    <scope>NUCLEOTIDE SEQUENCE [LARGE SCALE GENOMIC DNA]</scope>
    <source>
        <strain evidence="1 2">DSM 17804</strain>
    </source>
</reference>
<dbReference type="KEGG" id="pter:C2L65_35555"/>
<dbReference type="OrthoDB" id="338237at2"/>
<dbReference type="AlphaFoldDB" id="A0A2I8EZK1"/>
<dbReference type="EMBL" id="CP026113">
    <property type="protein sequence ID" value="AUT64930.1"/>
    <property type="molecule type" value="Genomic_DNA"/>
</dbReference>
<dbReference type="PANTHER" id="PTHR36922:SF1">
    <property type="entry name" value="DUF1993 DOMAIN-CONTAINING PROTEIN"/>
    <property type="match status" value="1"/>
</dbReference>
<dbReference type="Proteomes" id="UP000243502">
    <property type="component" value="Chromosome 3"/>
</dbReference>
<name>A0A2I8EZK1_9BURK</name>
<organism evidence="1 2">
    <name type="scientific">Paraburkholderia terrae</name>
    <dbReference type="NCBI Taxonomy" id="311230"/>
    <lineage>
        <taxon>Bacteria</taxon>
        <taxon>Pseudomonadati</taxon>
        <taxon>Pseudomonadota</taxon>
        <taxon>Betaproteobacteria</taxon>
        <taxon>Burkholderiales</taxon>
        <taxon>Burkholderiaceae</taxon>
        <taxon>Paraburkholderia</taxon>
    </lineage>
</organism>
<dbReference type="Gene3D" id="1.20.120.450">
    <property type="entry name" value="dinb family like domain"/>
    <property type="match status" value="1"/>
</dbReference>
<dbReference type="Pfam" id="PF09351">
    <property type="entry name" value="DUF1993"/>
    <property type="match status" value="1"/>
</dbReference>
<sequence length="168" mass="19050">MYYQAILQITHALKTVDALLDKAQRYADEKNFDVNVLMDGRLAPDMKPLVYQIQSACDYVKAGAAWLSGQKPPVHEDNEQTIDEVRARIRKTVEFAKSVTEEQYANASEQKVKMSWAPGKVIEGQVYLLQMTIPNVYFHICMAYAILRQNGVDVGKMDFLGQIDFVNA</sequence>
<dbReference type="SUPFAM" id="SSF109854">
    <property type="entry name" value="DinB/YfiT-like putative metalloenzymes"/>
    <property type="match status" value="1"/>
</dbReference>
<accession>A0A2I8EZK1</accession>